<organism evidence="1 2">
    <name type="scientific">Olpidium bornovanus</name>
    <dbReference type="NCBI Taxonomy" id="278681"/>
    <lineage>
        <taxon>Eukaryota</taxon>
        <taxon>Fungi</taxon>
        <taxon>Fungi incertae sedis</taxon>
        <taxon>Olpidiomycota</taxon>
        <taxon>Olpidiomycotina</taxon>
        <taxon>Olpidiomycetes</taxon>
        <taxon>Olpidiales</taxon>
        <taxon>Olpidiaceae</taxon>
        <taxon>Olpidium</taxon>
    </lineage>
</organism>
<proteinExistence type="predicted"/>
<dbReference type="AlphaFoldDB" id="A0A8H7ZQF0"/>
<comment type="caution">
    <text evidence="1">The sequence shown here is derived from an EMBL/GenBank/DDBJ whole genome shotgun (WGS) entry which is preliminary data.</text>
</comment>
<name>A0A8H7ZQF0_9FUNG</name>
<evidence type="ECO:0000313" key="2">
    <source>
        <dbReference type="Proteomes" id="UP000673691"/>
    </source>
</evidence>
<dbReference type="OrthoDB" id="3344688at2759"/>
<protein>
    <submittedName>
        <fullName evidence="1">Uncharacterized protein</fullName>
    </submittedName>
</protein>
<accession>A0A8H7ZQF0</accession>
<evidence type="ECO:0000313" key="1">
    <source>
        <dbReference type="EMBL" id="KAG5457501.1"/>
    </source>
</evidence>
<reference evidence="1 2" key="1">
    <citation type="journal article" name="Sci. Rep.">
        <title>Genome-scale phylogenetic analyses confirm Olpidium as the closest living zoosporic fungus to the non-flagellated, terrestrial fungi.</title>
        <authorList>
            <person name="Chang Y."/>
            <person name="Rochon D."/>
            <person name="Sekimoto S."/>
            <person name="Wang Y."/>
            <person name="Chovatia M."/>
            <person name="Sandor L."/>
            <person name="Salamov A."/>
            <person name="Grigoriev I.V."/>
            <person name="Stajich J.E."/>
            <person name="Spatafora J.W."/>
        </authorList>
    </citation>
    <scope>NUCLEOTIDE SEQUENCE [LARGE SCALE GENOMIC DNA]</scope>
    <source>
        <strain evidence="1">S191</strain>
    </source>
</reference>
<gene>
    <name evidence="1" type="ORF">BJ554DRAFT_2461</name>
</gene>
<sequence>MEFGSPLCLSGGVITHCGAAWAGCRETRSSTTGFMPTCDGGVISWRSAKAKMHHCLLVLRRIHRLAAAQNGPVPRPISQLLPTGSPLISEAGCAPRKRREGRKWLVRWDAAVVVQRDAAGAAVVDSRKHCSW</sequence>
<keyword evidence="2" id="KW-1185">Reference proteome</keyword>
<dbReference type="Proteomes" id="UP000673691">
    <property type="component" value="Unassembled WGS sequence"/>
</dbReference>
<dbReference type="EMBL" id="JAEFCI010009976">
    <property type="protein sequence ID" value="KAG5457501.1"/>
    <property type="molecule type" value="Genomic_DNA"/>
</dbReference>